<dbReference type="AlphaFoldDB" id="A0AA36J1H8"/>
<keyword evidence="2" id="KW-1185">Reference proteome</keyword>
<sequence>MPRTCRHQAQLSTRRGLRRLRRAVPAEPAEPSAFKLGGGLGPAEEEAVEQVARPLIGIRRSSQPVQYASWDEGRSQVAAYLARLYGAVARSRLQSGERRRAQLRIYAINAMEASPPPPLPQLPTMLPAIRGTLQ</sequence>
<accession>A0AA36J1H8</accession>
<proteinExistence type="predicted"/>
<dbReference type="EMBL" id="CAUJNA010003243">
    <property type="protein sequence ID" value="CAJ1396795.1"/>
    <property type="molecule type" value="Genomic_DNA"/>
</dbReference>
<name>A0AA36J1H8_9DINO</name>
<organism evidence="1 2">
    <name type="scientific">Effrenium voratum</name>
    <dbReference type="NCBI Taxonomy" id="2562239"/>
    <lineage>
        <taxon>Eukaryota</taxon>
        <taxon>Sar</taxon>
        <taxon>Alveolata</taxon>
        <taxon>Dinophyceae</taxon>
        <taxon>Suessiales</taxon>
        <taxon>Symbiodiniaceae</taxon>
        <taxon>Effrenium</taxon>
    </lineage>
</organism>
<gene>
    <name evidence="1" type="ORF">EVOR1521_LOCUS20947</name>
</gene>
<comment type="caution">
    <text evidence="1">The sequence shown here is derived from an EMBL/GenBank/DDBJ whole genome shotgun (WGS) entry which is preliminary data.</text>
</comment>
<evidence type="ECO:0000313" key="2">
    <source>
        <dbReference type="Proteomes" id="UP001178507"/>
    </source>
</evidence>
<protein>
    <submittedName>
        <fullName evidence="1">Uncharacterized protein</fullName>
    </submittedName>
</protein>
<dbReference type="Proteomes" id="UP001178507">
    <property type="component" value="Unassembled WGS sequence"/>
</dbReference>
<evidence type="ECO:0000313" key="1">
    <source>
        <dbReference type="EMBL" id="CAJ1396795.1"/>
    </source>
</evidence>
<reference evidence="1" key="1">
    <citation type="submission" date="2023-08" db="EMBL/GenBank/DDBJ databases">
        <authorList>
            <person name="Chen Y."/>
            <person name="Shah S."/>
            <person name="Dougan E. K."/>
            <person name="Thang M."/>
            <person name="Chan C."/>
        </authorList>
    </citation>
    <scope>NUCLEOTIDE SEQUENCE</scope>
</reference>